<feature type="transmembrane region" description="Helical" evidence="1">
    <location>
        <begin position="224"/>
        <end position="247"/>
    </location>
</feature>
<organism evidence="2 3">
    <name type="scientific">Paxillus involutus ATCC 200175</name>
    <dbReference type="NCBI Taxonomy" id="664439"/>
    <lineage>
        <taxon>Eukaryota</taxon>
        <taxon>Fungi</taxon>
        <taxon>Dikarya</taxon>
        <taxon>Basidiomycota</taxon>
        <taxon>Agaricomycotina</taxon>
        <taxon>Agaricomycetes</taxon>
        <taxon>Agaricomycetidae</taxon>
        <taxon>Boletales</taxon>
        <taxon>Paxilineae</taxon>
        <taxon>Paxillaceae</taxon>
        <taxon>Paxillus</taxon>
    </lineage>
</organism>
<feature type="transmembrane region" description="Helical" evidence="1">
    <location>
        <begin position="65"/>
        <end position="89"/>
    </location>
</feature>
<name>A0A0C9T1H3_PAXIN</name>
<keyword evidence="1" id="KW-0472">Membrane</keyword>
<dbReference type="OrthoDB" id="3357408at2759"/>
<keyword evidence="1" id="KW-0812">Transmembrane</keyword>
<evidence type="ECO:0000313" key="2">
    <source>
        <dbReference type="EMBL" id="KIJ09555.1"/>
    </source>
</evidence>
<protein>
    <submittedName>
        <fullName evidence="2">Uncharacterized protein</fullName>
    </submittedName>
</protein>
<reference evidence="2 3" key="1">
    <citation type="submission" date="2014-06" db="EMBL/GenBank/DDBJ databases">
        <authorList>
            <consortium name="DOE Joint Genome Institute"/>
            <person name="Kuo A."/>
            <person name="Kohler A."/>
            <person name="Nagy L.G."/>
            <person name="Floudas D."/>
            <person name="Copeland A."/>
            <person name="Barry K.W."/>
            <person name="Cichocki N."/>
            <person name="Veneault-Fourrey C."/>
            <person name="LaButti K."/>
            <person name="Lindquist E.A."/>
            <person name="Lipzen A."/>
            <person name="Lundell T."/>
            <person name="Morin E."/>
            <person name="Murat C."/>
            <person name="Sun H."/>
            <person name="Tunlid A."/>
            <person name="Henrissat B."/>
            <person name="Grigoriev I.V."/>
            <person name="Hibbett D.S."/>
            <person name="Martin F."/>
            <person name="Nordberg H.P."/>
            <person name="Cantor M.N."/>
            <person name="Hua S.X."/>
        </authorList>
    </citation>
    <scope>NUCLEOTIDE SEQUENCE [LARGE SCALE GENOMIC DNA]</scope>
    <source>
        <strain evidence="2 3">ATCC 200175</strain>
    </source>
</reference>
<dbReference type="HOGENOM" id="CLU_044614_3_3_1"/>
<evidence type="ECO:0000313" key="3">
    <source>
        <dbReference type="Proteomes" id="UP000053647"/>
    </source>
</evidence>
<accession>A0A0C9T1H3</accession>
<feature type="transmembrane region" description="Helical" evidence="1">
    <location>
        <begin position="181"/>
        <end position="204"/>
    </location>
</feature>
<keyword evidence="1" id="KW-1133">Transmembrane helix</keyword>
<proteinExistence type="predicted"/>
<feature type="transmembrane region" description="Helical" evidence="1">
    <location>
        <begin position="109"/>
        <end position="128"/>
    </location>
</feature>
<keyword evidence="3" id="KW-1185">Reference proteome</keyword>
<dbReference type="AlphaFoldDB" id="A0A0C9T1H3"/>
<sequence>MAITVKEAVIVAIIVESILYGKPFRGDSRVERYNDACSIRTVGVLVWGYSMGIDISAHICEIPRLMLCGACLLFILGTMHIVVDASHFWHGFITSGDPDAFFQDVTKNTFKNALYLIETVVSDAIIIYRSHLMWRRIEVIIIPIIGWIAVVVTGTYTVWAISQLSATNPNIIFLRQTAQWVISFCSTALATNLIATGLLTVKLWVAHRNEAEFHCTNEYVFHPILVIIMECGAVYSLSMTTMLVVYLSGSNSMYILIDMIGQIIPITFCVIIVRGAMLRFERDRVELSRRGDL</sequence>
<feature type="transmembrane region" description="Helical" evidence="1">
    <location>
        <begin position="140"/>
        <end position="161"/>
    </location>
</feature>
<gene>
    <name evidence="2" type="ORF">PAXINDRAFT_17342</name>
</gene>
<feature type="transmembrane region" description="Helical" evidence="1">
    <location>
        <begin position="253"/>
        <end position="273"/>
    </location>
</feature>
<evidence type="ECO:0000256" key="1">
    <source>
        <dbReference type="SAM" id="Phobius"/>
    </source>
</evidence>
<dbReference type="EMBL" id="KN819451">
    <property type="protein sequence ID" value="KIJ09555.1"/>
    <property type="molecule type" value="Genomic_DNA"/>
</dbReference>
<reference evidence="3" key="2">
    <citation type="submission" date="2015-01" db="EMBL/GenBank/DDBJ databases">
        <title>Evolutionary Origins and Diversification of the Mycorrhizal Mutualists.</title>
        <authorList>
            <consortium name="DOE Joint Genome Institute"/>
            <consortium name="Mycorrhizal Genomics Consortium"/>
            <person name="Kohler A."/>
            <person name="Kuo A."/>
            <person name="Nagy L.G."/>
            <person name="Floudas D."/>
            <person name="Copeland A."/>
            <person name="Barry K.W."/>
            <person name="Cichocki N."/>
            <person name="Veneault-Fourrey C."/>
            <person name="LaButti K."/>
            <person name="Lindquist E.A."/>
            <person name="Lipzen A."/>
            <person name="Lundell T."/>
            <person name="Morin E."/>
            <person name="Murat C."/>
            <person name="Riley R."/>
            <person name="Ohm R."/>
            <person name="Sun H."/>
            <person name="Tunlid A."/>
            <person name="Henrissat B."/>
            <person name="Grigoriev I.V."/>
            <person name="Hibbett D.S."/>
            <person name="Martin F."/>
        </authorList>
    </citation>
    <scope>NUCLEOTIDE SEQUENCE [LARGE SCALE GENOMIC DNA]</scope>
    <source>
        <strain evidence="3">ATCC 200175</strain>
    </source>
</reference>
<dbReference type="Proteomes" id="UP000053647">
    <property type="component" value="Unassembled WGS sequence"/>
</dbReference>